<comment type="subcellular location">
    <subcellularLocation>
        <location evidence="1">Secreted</location>
    </subcellularLocation>
</comment>
<dbReference type="InterPro" id="IPR003978">
    <property type="entry name" value="Thrombopoietin"/>
</dbReference>
<evidence type="ECO:0000313" key="9">
    <source>
        <dbReference type="Proteomes" id="UP001369086"/>
    </source>
</evidence>
<comment type="caution">
    <text evidence="8">The sequence shown here is derived from an EMBL/GenBank/DDBJ whole genome shotgun (WGS) entry which is preliminary data.</text>
</comment>
<dbReference type="EMBL" id="JAHFZB010000011">
    <property type="protein sequence ID" value="KAK6483740.1"/>
    <property type="molecule type" value="Genomic_DNA"/>
</dbReference>
<proteinExistence type="inferred from homology"/>
<evidence type="ECO:0000256" key="2">
    <source>
        <dbReference type="ARBA" id="ARBA00005782"/>
    </source>
</evidence>
<dbReference type="Proteomes" id="UP001369086">
    <property type="component" value="Unassembled WGS sequence"/>
</dbReference>
<dbReference type="PRINTS" id="PR01485">
    <property type="entry name" value="THROMBOPTN"/>
</dbReference>
<sequence>MELSRLLLLGAILFQAREMQTSPINFVCKPRAMKEQIEITKGFQDALNQCGIPSLLPQKVTLPNVGFQMTQWEQKSSEVQRNEIISALTMLSEAVQAVRSTPQSHCVHALLERVVQNIKNMVLILHSLPLPAAGTSEETAQLPKSSLTSSLHCVLRRYTSLTRGKLQSFTKETAPEICKGRRR</sequence>
<evidence type="ECO:0000256" key="6">
    <source>
        <dbReference type="ARBA" id="ARBA00023157"/>
    </source>
</evidence>
<keyword evidence="5 7" id="KW-0732">Signal</keyword>
<feature type="chain" id="PRO_5045124205" evidence="7">
    <location>
        <begin position="22"/>
        <end position="183"/>
    </location>
</feature>
<reference evidence="8 9" key="1">
    <citation type="submission" date="2021-05" db="EMBL/GenBank/DDBJ databases">
        <authorList>
            <person name="Zahm M."/>
            <person name="Klopp C."/>
            <person name="Cabau C."/>
            <person name="Kuhl H."/>
            <person name="Suciu R."/>
            <person name="Ciorpac M."/>
            <person name="Holostenco D."/>
            <person name="Gessner J."/>
            <person name="Wuertz S."/>
            <person name="Hohne C."/>
            <person name="Stock M."/>
            <person name="Gislard M."/>
            <person name="Lluch J."/>
            <person name="Milhes M."/>
            <person name="Lampietro C."/>
            <person name="Lopez Roques C."/>
            <person name="Donnadieu C."/>
            <person name="Du K."/>
            <person name="Schartl M."/>
            <person name="Guiguen Y."/>
        </authorList>
    </citation>
    <scope>NUCLEOTIDE SEQUENCE [LARGE SCALE GENOMIC DNA]</scope>
    <source>
        <strain evidence="8">Hh-F2</strain>
        <tissue evidence="8">Blood</tissue>
    </source>
</reference>
<gene>
    <name evidence="8" type="ORF">HHUSO_G13314</name>
</gene>
<dbReference type="PANTHER" id="PTHR10560:SF0">
    <property type="entry name" value="THROMBOPOIETIN"/>
    <property type="match status" value="1"/>
</dbReference>
<dbReference type="Pfam" id="PF00758">
    <property type="entry name" value="EPO_TPO"/>
    <property type="match status" value="1"/>
</dbReference>
<dbReference type="PANTHER" id="PTHR10560">
    <property type="entry name" value="THROMBOPOIETIN"/>
    <property type="match status" value="1"/>
</dbReference>
<comment type="similarity">
    <text evidence="2">Belongs to the EPO/TPO family.</text>
</comment>
<evidence type="ECO:0000256" key="7">
    <source>
        <dbReference type="SAM" id="SignalP"/>
    </source>
</evidence>
<evidence type="ECO:0000256" key="3">
    <source>
        <dbReference type="ARBA" id="ARBA00022525"/>
    </source>
</evidence>
<evidence type="ECO:0000256" key="5">
    <source>
        <dbReference type="ARBA" id="ARBA00022729"/>
    </source>
</evidence>
<dbReference type="InterPro" id="IPR001323">
    <property type="entry name" value="EPO_TPO"/>
</dbReference>
<dbReference type="SUPFAM" id="SSF47266">
    <property type="entry name" value="4-helical cytokines"/>
    <property type="match status" value="1"/>
</dbReference>
<dbReference type="Gene3D" id="1.20.1250.10">
    <property type="match status" value="1"/>
</dbReference>
<accession>A0ABR0ZG14</accession>
<dbReference type="InterPro" id="IPR009079">
    <property type="entry name" value="4_helix_cytokine-like_core"/>
</dbReference>
<evidence type="ECO:0000256" key="4">
    <source>
        <dbReference type="ARBA" id="ARBA00022702"/>
    </source>
</evidence>
<evidence type="ECO:0000313" key="8">
    <source>
        <dbReference type="EMBL" id="KAK6483740.1"/>
    </source>
</evidence>
<organism evidence="8 9">
    <name type="scientific">Huso huso</name>
    <name type="common">Beluga</name>
    <name type="synonym">Acipenser huso</name>
    <dbReference type="NCBI Taxonomy" id="61971"/>
    <lineage>
        <taxon>Eukaryota</taxon>
        <taxon>Metazoa</taxon>
        <taxon>Chordata</taxon>
        <taxon>Craniata</taxon>
        <taxon>Vertebrata</taxon>
        <taxon>Euteleostomi</taxon>
        <taxon>Actinopterygii</taxon>
        <taxon>Chondrostei</taxon>
        <taxon>Acipenseriformes</taxon>
        <taxon>Acipenseridae</taxon>
        <taxon>Huso</taxon>
    </lineage>
</organism>
<name>A0ABR0ZG14_HUSHU</name>
<keyword evidence="9" id="KW-1185">Reference proteome</keyword>
<protein>
    <submittedName>
        <fullName evidence="8">Thrombopoietin-like isoform X2</fullName>
    </submittedName>
</protein>
<keyword evidence="3" id="KW-0964">Secreted</keyword>
<feature type="signal peptide" evidence="7">
    <location>
        <begin position="1"/>
        <end position="21"/>
    </location>
</feature>
<evidence type="ECO:0000256" key="1">
    <source>
        <dbReference type="ARBA" id="ARBA00004613"/>
    </source>
</evidence>
<keyword evidence="4" id="KW-0372">Hormone</keyword>
<keyword evidence="6" id="KW-1015">Disulfide bond</keyword>